<dbReference type="OrthoDB" id="3980818at2759"/>
<dbReference type="Gene3D" id="3.40.50.12120">
    <property type="entry name" value="POC1 chaperone"/>
    <property type="match status" value="1"/>
</dbReference>
<dbReference type="InterPro" id="IPR018855">
    <property type="entry name" value="Psome_chaperone_1_fun"/>
</dbReference>
<name>A0A1A0GZ19_9ASCO</name>
<feature type="non-terminal residue" evidence="1">
    <location>
        <position position="1"/>
    </location>
</feature>
<protein>
    <recommendedName>
        <fullName evidence="3">Proteasome assembly chaperone 1</fullName>
    </recommendedName>
</protein>
<evidence type="ECO:0000313" key="2">
    <source>
        <dbReference type="Proteomes" id="UP000092555"/>
    </source>
</evidence>
<reference evidence="1 2" key="1">
    <citation type="submission" date="2016-05" db="EMBL/GenBank/DDBJ databases">
        <title>Comparative genomics of biotechnologically important yeasts.</title>
        <authorList>
            <consortium name="DOE Joint Genome Institute"/>
            <person name="Riley R."/>
            <person name="Haridas S."/>
            <person name="Wolfe K.H."/>
            <person name="Lopes M.R."/>
            <person name="Hittinger C.T."/>
            <person name="Goker M."/>
            <person name="Salamov A."/>
            <person name="Wisecaver J."/>
            <person name="Long T.M."/>
            <person name="Aerts A.L."/>
            <person name="Barry K."/>
            <person name="Choi C."/>
            <person name="Clum A."/>
            <person name="Coughlan A.Y."/>
            <person name="Deshpande S."/>
            <person name="Douglass A.P."/>
            <person name="Hanson S.J."/>
            <person name="Klenk H.-P."/>
            <person name="LaButti K."/>
            <person name="Lapidus A."/>
            <person name="Lindquist E."/>
            <person name="Lipzen A."/>
            <person name="Meier-kolthoff J.P."/>
            <person name="Ohm R.A."/>
            <person name="Otillar R.P."/>
            <person name="Pangilinan J."/>
            <person name="Peng Y."/>
            <person name="Rokas A."/>
            <person name="Rosa C.A."/>
            <person name="Scheuner C."/>
            <person name="Sibirny A.A."/>
            <person name="Slot J.C."/>
            <person name="Stielow J.B."/>
            <person name="Sun H."/>
            <person name="Kurtzman C.P."/>
            <person name="Blackwell M."/>
            <person name="Grigoriev I.V."/>
            <person name="Jeffries T.W."/>
        </authorList>
    </citation>
    <scope>NUCLEOTIDE SEQUENCE [LARGE SCALE GENOMIC DNA]</scope>
    <source>
        <strain evidence="1 2">NRRL YB-4993</strain>
    </source>
</reference>
<keyword evidence="2" id="KW-1185">Reference proteome</keyword>
<dbReference type="GeneID" id="30031247"/>
<sequence>LQIKQWAESQAARHVLDDEDEFQQEPLIPQIEASIDFLQPFEHVLVVPSTMAVIIQTLPKTPVGNISVRYLQLDSSLPDEEFDDDEQLYAAANMDVSRRKYPDTDISLYAVSDAGNKPALAILVPHFSNAITEKLVAKKIAALVPDAKAWFAFAPCQLNNGVSISKLDTFSGLFPGVPLLQPPHFITGISAAVVSALANQGKQDKVSVLVLNSEGHPGFEKVDADAIMDAATEAFGETLPPASSAEFLKKLSGVVRKVNSASTSGMYL</sequence>
<dbReference type="EMBL" id="LXTC01000012">
    <property type="protein sequence ID" value="OBA16947.1"/>
    <property type="molecule type" value="Genomic_DNA"/>
</dbReference>
<dbReference type="InterPro" id="IPR038605">
    <property type="entry name" value="Pba1_sf"/>
</dbReference>
<organism evidence="1 2">
    <name type="scientific">Metschnikowia bicuspidata var. bicuspidata NRRL YB-4993</name>
    <dbReference type="NCBI Taxonomy" id="869754"/>
    <lineage>
        <taxon>Eukaryota</taxon>
        <taxon>Fungi</taxon>
        <taxon>Dikarya</taxon>
        <taxon>Ascomycota</taxon>
        <taxon>Saccharomycotina</taxon>
        <taxon>Pichiomycetes</taxon>
        <taxon>Metschnikowiaceae</taxon>
        <taxon>Metschnikowia</taxon>
    </lineage>
</organism>
<dbReference type="Pfam" id="PF10450">
    <property type="entry name" value="POC1"/>
    <property type="match status" value="1"/>
</dbReference>
<dbReference type="Proteomes" id="UP000092555">
    <property type="component" value="Unassembled WGS sequence"/>
</dbReference>
<accession>A0A1A0GZ19</accession>
<evidence type="ECO:0008006" key="3">
    <source>
        <dbReference type="Google" id="ProtNLM"/>
    </source>
</evidence>
<comment type="caution">
    <text evidence="1">The sequence shown here is derived from an EMBL/GenBank/DDBJ whole genome shotgun (WGS) entry which is preliminary data.</text>
</comment>
<dbReference type="AlphaFoldDB" id="A0A1A0GZ19"/>
<evidence type="ECO:0000313" key="1">
    <source>
        <dbReference type="EMBL" id="OBA16947.1"/>
    </source>
</evidence>
<dbReference type="GO" id="GO:0043248">
    <property type="term" value="P:proteasome assembly"/>
    <property type="evidence" value="ECO:0007669"/>
    <property type="project" value="InterPro"/>
</dbReference>
<gene>
    <name evidence="1" type="ORF">METBIDRAFT_48160</name>
</gene>
<proteinExistence type="predicted"/>
<dbReference type="STRING" id="869754.A0A1A0GZ19"/>
<dbReference type="RefSeq" id="XP_018709249.1">
    <property type="nucleotide sequence ID" value="XM_018858271.1"/>
</dbReference>